<reference evidence="1 2" key="1">
    <citation type="submission" date="2017-01" db="EMBL/GenBank/DDBJ databases">
        <title>Novel large sulfur bacteria in the metagenomes of groundwater-fed chemosynthetic microbial mats in the Lake Huron basin.</title>
        <authorList>
            <person name="Sharrar A.M."/>
            <person name="Flood B.E."/>
            <person name="Bailey J.V."/>
            <person name="Jones D.S."/>
            <person name="Biddanda B."/>
            <person name="Ruberg S.A."/>
            <person name="Marcus D.N."/>
            <person name="Dick G.J."/>
        </authorList>
    </citation>
    <scope>NUCLEOTIDE SEQUENCE [LARGE SCALE GENOMIC DNA]</scope>
    <source>
        <strain evidence="1">A8</strain>
    </source>
</reference>
<dbReference type="Proteomes" id="UP000192491">
    <property type="component" value="Unassembled WGS sequence"/>
</dbReference>
<evidence type="ECO:0000313" key="1">
    <source>
        <dbReference type="EMBL" id="OQX10663.1"/>
    </source>
</evidence>
<accession>A0A1Y1QPR0</accession>
<dbReference type="EMBL" id="MTEJ01000107">
    <property type="protein sequence ID" value="OQX10663.1"/>
    <property type="molecule type" value="Genomic_DNA"/>
</dbReference>
<comment type="caution">
    <text evidence="1">The sequence shown here is derived from an EMBL/GenBank/DDBJ whole genome shotgun (WGS) entry which is preliminary data.</text>
</comment>
<dbReference type="InterPro" id="IPR005368">
    <property type="entry name" value="UPF0175"/>
</dbReference>
<sequence length="84" mass="9427">MNRIIEIDCPPELLIGLHLNAERFADYLKRQAAISLFKEGRISSGMAATWLEIPRANFLHLAWDAGAVLMEDSGDDLMRETALL</sequence>
<protein>
    <submittedName>
        <fullName evidence="1">Uncharacterized protein</fullName>
    </submittedName>
</protein>
<organism evidence="1 2">
    <name type="scientific">Thiothrix lacustris</name>
    <dbReference type="NCBI Taxonomy" id="525917"/>
    <lineage>
        <taxon>Bacteria</taxon>
        <taxon>Pseudomonadati</taxon>
        <taxon>Pseudomonadota</taxon>
        <taxon>Gammaproteobacteria</taxon>
        <taxon>Thiotrichales</taxon>
        <taxon>Thiotrichaceae</taxon>
        <taxon>Thiothrix</taxon>
    </lineage>
</organism>
<proteinExistence type="predicted"/>
<name>A0A1Y1QPR0_9GAMM</name>
<evidence type="ECO:0000313" key="2">
    <source>
        <dbReference type="Proteomes" id="UP000192491"/>
    </source>
</evidence>
<dbReference type="Pfam" id="PF03683">
    <property type="entry name" value="UPF0175"/>
    <property type="match status" value="1"/>
</dbReference>
<gene>
    <name evidence="1" type="ORF">BWK73_19725</name>
</gene>
<dbReference type="AlphaFoldDB" id="A0A1Y1QPR0"/>